<name>A0A5I3ELR2_SALET</name>
<evidence type="ECO:0000313" key="1">
    <source>
        <dbReference type="EMBL" id="EBW5674293.1"/>
    </source>
</evidence>
<organism evidence="2">
    <name type="scientific">Salmonella enterica subsp. enterica serovar London</name>
    <dbReference type="NCBI Taxonomy" id="149390"/>
    <lineage>
        <taxon>Bacteria</taxon>
        <taxon>Pseudomonadati</taxon>
        <taxon>Pseudomonadota</taxon>
        <taxon>Gammaproteobacteria</taxon>
        <taxon>Enterobacterales</taxon>
        <taxon>Enterobacteriaceae</taxon>
        <taxon>Salmonella</taxon>
    </lineage>
</organism>
<gene>
    <name evidence="3" type="ORF">A4I94_22930</name>
    <name evidence="1" type="ORF">DPY77_24545</name>
    <name evidence="2" type="ORF">EBC19_21020</name>
</gene>
<evidence type="ECO:0000313" key="3">
    <source>
        <dbReference type="EMBL" id="EDA8247232.1"/>
    </source>
</evidence>
<dbReference type="EMBL" id="AAHISR010000052">
    <property type="protein sequence ID" value="EBW5674293.1"/>
    <property type="molecule type" value="Genomic_DNA"/>
</dbReference>
<proteinExistence type="predicted"/>
<sequence length="87" mass="10335">MAKRKFNITNWKTYNNALRQRGALTLWISDDATAAWCDKAASERRGRPWRYTETQTLTVRRSPYSTINFDIQTDPKRKTRRLHIDTC</sequence>
<reference evidence="2" key="1">
    <citation type="submission" date="2018-10" db="EMBL/GenBank/DDBJ databases">
        <authorList>
            <person name="Ashton P.M."/>
            <person name="Dallman T."/>
            <person name="Nair S."/>
            <person name="De Pinna E."/>
            <person name="Peters T."/>
            <person name="Grant K."/>
        </authorList>
    </citation>
    <scope>NUCLEOTIDE SEQUENCE</scope>
    <source>
        <strain evidence="3">186598</strain>
        <strain evidence="1">196404</strain>
        <strain evidence="2">623457</strain>
    </source>
</reference>
<accession>A0A5I3ELR2</accession>
<evidence type="ECO:0000313" key="2">
    <source>
        <dbReference type="EMBL" id="EBZ4207847.1"/>
    </source>
</evidence>
<comment type="caution">
    <text evidence="2">The sequence shown here is derived from an EMBL/GenBank/DDBJ whole genome shotgun (WGS) entry which is preliminary data.</text>
</comment>
<dbReference type="EMBL" id="AALLJB010000085">
    <property type="protein sequence ID" value="EDA8247232.1"/>
    <property type="molecule type" value="Genomic_DNA"/>
</dbReference>
<dbReference type="EMBL" id="AAHRBT010000028">
    <property type="protein sequence ID" value="EBZ4207847.1"/>
    <property type="molecule type" value="Genomic_DNA"/>
</dbReference>
<protein>
    <submittedName>
        <fullName evidence="2">Uncharacterized protein</fullName>
    </submittedName>
</protein>
<dbReference type="AlphaFoldDB" id="A0A5I3ELR2"/>